<keyword evidence="2" id="KW-1185">Reference proteome</keyword>
<dbReference type="InterPro" id="IPR003669">
    <property type="entry name" value="Thymidylate_synthase_ThyX"/>
</dbReference>
<evidence type="ECO:0000313" key="2">
    <source>
        <dbReference type="Proteomes" id="UP000240704"/>
    </source>
</evidence>
<dbReference type="RefSeq" id="YP_009796600.1">
    <property type="nucleotide sequence ID" value="NC_047902.1"/>
</dbReference>
<organism evidence="1 2">
    <name type="scientific">Pseudomonas phage PMBT3</name>
    <dbReference type="NCBI Taxonomy" id="2059856"/>
    <lineage>
        <taxon>Viruses</taxon>
        <taxon>Duplodnaviria</taxon>
        <taxon>Heunggongvirae</taxon>
        <taxon>Uroviricota</taxon>
        <taxon>Caudoviricetes</taxon>
        <taxon>Maxrubnervirus</taxon>
        <taxon>Maxrubnervirus PMBT3</taxon>
    </lineage>
</organism>
<dbReference type="PROSITE" id="PS51331">
    <property type="entry name" value="THYX"/>
    <property type="match status" value="1"/>
</dbReference>
<dbReference type="GO" id="GO:0070402">
    <property type="term" value="F:NADPH binding"/>
    <property type="evidence" value="ECO:0007669"/>
    <property type="project" value="TreeGrafter"/>
</dbReference>
<name>A0A2I6PHW2_9CAUD</name>
<dbReference type="GO" id="GO:0050660">
    <property type="term" value="F:flavin adenine dinucleotide binding"/>
    <property type="evidence" value="ECO:0007669"/>
    <property type="project" value="InterPro"/>
</dbReference>
<protein>
    <submittedName>
        <fullName evidence="1">Thymidylate synthase</fullName>
    </submittedName>
</protein>
<dbReference type="PANTHER" id="PTHR34934:SF1">
    <property type="entry name" value="FLAVIN-DEPENDENT THYMIDYLATE SYNTHASE"/>
    <property type="match status" value="1"/>
</dbReference>
<proteinExistence type="predicted"/>
<dbReference type="NCBIfam" id="TIGR02170">
    <property type="entry name" value="thyX"/>
    <property type="match status" value="1"/>
</dbReference>
<dbReference type="Gene3D" id="3.30.1360.170">
    <property type="match status" value="1"/>
</dbReference>
<dbReference type="EMBL" id="MG596799">
    <property type="protein sequence ID" value="AUM59651.1"/>
    <property type="molecule type" value="Genomic_DNA"/>
</dbReference>
<dbReference type="PANTHER" id="PTHR34934">
    <property type="entry name" value="FLAVIN-DEPENDENT THYMIDYLATE SYNTHASE"/>
    <property type="match status" value="1"/>
</dbReference>
<dbReference type="GO" id="GO:0050797">
    <property type="term" value="F:thymidylate synthase (FAD) activity"/>
    <property type="evidence" value="ECO:0007669"/>
    <property type="project" value="InterPro"/>
</dbReference>
<dbReference type="Proteomes" id="UP000240704">
    <property type="component" value="Segment"/>
</dbReference>
<dbReference type="GeneID" id="54986990"/>
<accession>A0A2I6PHW2</accession>
<dbReference type="CDD" id="cd20175">
    <property type="entry name" value="ThyX"/>
    <property type="match status" value="1"/>
</dbReference>
<dbReference type="InterPro" id="IPR036098">
    <property type="entry name" value="Thymidylate_synthase_ThyX_sf"/>
</dbReference>
<reference evidence="2" key="1">
    <citation type="submission" date="2017-11" db="EMBL/GenBank/DDBJ databases">
        <title>Genome sequence and characterization of the novel virulent phage PMBT3 infecting Pseudomonas sp.</title>
        <authorList>
            <person name="Koberg S."/>
            <person name="Brinks E."/>
            <person name="Heller K.J."/>
            <person name="Neve H."/>
            <person name="Franz C.M.A.P."/>
        </authorList>
    </citation>
    <scope>NUCLEOTIDE SEQUENCE [LARGE SCALE GENOMIC DNA]</scope>
</reference>
<dbReference type="KEGG" id="vg:54986990"/>
<dbReference type="Pfam" id="PF02511">
    <property type="entry name" value="Thy1"/>
    <property type="match status" value="1"/>
</dbReference>
<dbReference type="SUPFAM" id="SSF69796">
    <property type="entry name" value="Thymidylate synthase-complementing protein Thy1"/>
    <property type="match status" value="1"/>
</dbReference>
<sequence length="229" mass="26089">MHAIYVDHMGNDLSVVKAAKVSFANDVEVSSFITRLDAELHEKATGQKIRSHEALIQYLASHDHWTPFAHTSITLRMAAPVPIRTQCFKHKVGFVENEESRRYISERPVLFVPKAFRLAPDGDKVKQGSAGVHPNSDVIMQAYKQRCEDMIKFYEELVKQGVAPEQARLVLPQGVEVNWYWTGSLYAYAQAWIKRTDSHAQEEIQDLFEPVGEIMTKLFPFSWKALTAV</sequence>
<evidence type="ECO:0000313" key="1">
    <source>
        <dbReference type="EMBL" id="AUM59651.1"/>
    </source>
</evidence>
<dbReference type="GO" id="GO:0006231">
    <property type="term" value="P:dTMP biosynthetic process"/>
    <property type="evidence" value="ECO:0007669"/>
    <property type="project" value="InterPro"/>
</dbReference>
<dbReference type="GO" id="GO:0004799">
    <property type="term" value="F:thymidylate synthase activity"/>
    <property type="evidence" value="ECO:0007669"/>
    <property type="project" value="TreeGrafter"/>
</dbReference>